<evidence type="ECO:0000259" key="3">
    <source>
        <dbReference type="Pfam" id="PF14417"/>
    </source>
</evidence>
<keyword evidence="5" id="KW-1185">Reference proteome</keyword>
<dbReference type="InterPro" id="IPR047718">
    <property type="entry name" value="RsbA-like_anti_sig"/>
</dbReference>
<dbReference type="PANTHER" id="PTHR35526">
    <property type="entry name" value="ANTI-SIGMA-F FACTOR RSBW-RELATED"/>
    <property type="match status" value="1"/>
</dbReference>
<sequence length="317" mass="34713">MSVFTHPALFYRGRDEFLSGTVPFVLDGLAAGEPVGVALPGEHLSWLSGELDEDARQQVHLVDMTEAGRNPGHIIPGVLREFADRHEGRVRLIGEPIWPGRTTVEYEACAQHEALINFAFTGRPVTVLCPYDTEGLEPWVLDEAACTHPELSDHYGSWSSRSFAPEQVVDRYNQPFPTPAEIPWVLSFDRTGLAGVRRFAGDRAAAYGLGEERVLDLTMVVGELCANSLRYGQGSGVLRTWREDGAVVCEVRDAGHITDPLAGRRPASPTQLGGRGLLMVNYLADLVRVHTAPEGTQTRVYFDLKPGARPARASRGS</sequence>
<keyword evidence="1" id="KW-0808">Transferase</keyword>
<dbReference type="InterPro" id="IPR003594">
    <property type="entry name" value="HATPase_dom"/>
</dbReference>
<dbReference type="PANTHER" id="PTHR35526:SF3">
    <property type="entry name" value="ANTI-SIGMA-F FACTOR RSBW"/>
    <property type="match status" value="1"/>
</dbReference>
<dbReference type="InterPro" id="IPR050267">
    <property type="entry name" value="Anti-sigma-factor_SerPK"/>
</dbReference>
<evidence type="ECO:0000313" key="4">
    <source>
        <dbReference type="EMBL" id="MBP2181444.1"/>
    </source>
</evidence>
<dbReference type="Pfam" id="PF14417">
    <property type="entry name" value="MEDS"/>
    <property type="match status" value="1"/>
</dbReference>
<dbReference type="Proteomes" id="UP000741013">
    <property type="component" value="Unassembled WGS sequence"/>
</dbReference>
<dbReference type="Pfam" id="PF13581">
    <property type="entry name" value="HATPase_c_2"/>
    <property type="match status" value="1"/>
</dbReference>
<reference evidence="4 5" key="1">
    <citation type="submission" date="2021-03" db="EMBL/GenBank/DDBJ databases">
        <title>Sequencing the genomes of 1000 actinobacteria strains.</title>
        <authorList>
            <person name="Klenk H.-P."/>
        </authorList>
    </citation>
    <scope>NUCLEOTIDE SEQUENCE [LARGE SCALE GENOMIC DNA]</scope>
    <source>
        <strain evidence="4 5">DSM 45510</strain>
    </source>
</reference>
<dbReference type="InterPro" id="IPR036890">
    <property type="entry name" value="HATPase_C_sf"/>
</dbReference>
<keyword evidence="1" id="KW-0723">Serine/threonine-protein kinase</keyword>
<dbReference type="NCBIfam" id="NF041045">
    <property type="entry name" value="RsbA_anti_sig"/>
    <property type="match status" value="1"/>
</dbReference>
<protein>
    <submittedName>
        <fullName evidence="4">Anti-sigma regulatory factor (Ser/Thr protein kinase)</fullName>
    </submittedName>
</protein>
<dbReference type="CDD" id="cd16936">
    <property type="entry name" value="HATPase_RsbW-like"/>
    <property type="match status" value="1"/>
</dbReference>
<dbReference type="Gene3D" id="3.30.565.10">
    <property type="entry name" value="Histidine kinase-like ATPase, C-terminal domain"/>
    <property type="match status" value="1"/>
</dbReference>
<feature type="domain" description="Histidine kinase/HSP90-like ATPase" evidence="2">
    <location>
        <begin position="191"/>
        <end position="300"/>
    </location>
</feature>
<accession>A0ABS4PPV3</accession>
<dbReference type="SUPFAM" id="SSF55874">
    <property type="entry name" value="ATPase domain of HSP90 chaperone/DNA topoisomerase II/histidine kinase"/>
    <property type="match status" value="1"/>
</dbReference>
<proteinExistence type="predicted"/>
<evidence type="ECO:0000256" key="1">
    <source>
        <dbReference type="ARBA" id="ARBA00022527"/>
    </source>
</evidence>
<gene>
    <name evidence="4" type="ORF">JOM49_002970</name>
</gene>
<keyword evidence="1" id="KW-0418">Kinase</keyword>
<evidence type="ECO:0000259" key="2">
    <source>
        <dbReference type="Pfam" id="PF13581"/>
    </source>
</evidence>
<dbReference type="EMBL" id="JAGGMS010000001">
    <property type="protein sequence ID" value="MBP2181444.1"/>
    <property type="molecule type" value="Genomic_DNA"/>
</dbReference>
<dbReference type="RefSeq" id="WP_245369334.1">
    <property type="nucleotide sequence ID" value="NZ_JAGGMS010000001.1"/>
</dbReference>
<feature type="domain" description="MEDS" evidence="3">
    <location>
        <begin position="5"/>
        <end position="149"/>
    </location>
</feature>
<comment type="caution">
    <text evidence="4">The sequence shown here is derived from an EMBL/GenBank/DDBJ whole genome shotgun (WGS) entry which is preliminary data.</text>
</comment>
<name>A0ABS4PPV3_9PSEU</name>
<dbReference type="InterPro" id="IPR025847">
    <property type="entry name" value="MEDS_domain"/>
</dbReference>
<evidence type="ECO:0000313" key="5">
    <source>
        <dbReference type="Proteomes" id="UP000741013"/>
    </source>
</evidence>
<organism evidence="4 5">
    <name type="scientific">Amycolatopsis magusensis</name>
    <dbReference type="NCBI Taxonomy" id="882444"/>
    <lineage>
        <taxon>Bacteria</taxon>
        <taxon>Bacillati</taxon>
        <taxon>Actinomycetota</taxon>
        <taxon>Actinomycetes</taxon>
        <taxon>Pseudonocardiales</taxon>
        <taxon>Pseudonocardiaceae</taxon>
        <taxon>Amycolatopsis</taxon>
    </lineage>
</organism>